<dbReference type="SUPFAM" id="SSF50494">
    <property type="entry name" value="Trypsin-like serine proteases"/>
    <property type="match status" value="1"/>
</dbReference>
<keyword evidence="4" id="KW-0720">Serine protease</keyword>
<sequence>MGESAAWVSFTGAEDSKIVDLFADLPIKVEVRFGAELSESEAEDIRHDAMSDLMATGAFSQLVGEADPTAGTVSIRYQVEPGQEIDSYVAGAVSAVMKSNGRADIDVIEATEDISIDPELIRGGASISGCTAGFNVRILGSPQYKGFVTAAHCPNAAGTPSGSTYGTVYRGQHAGAYGEVQKHSSSDPLIGNTIIIAPSTYRSITTVVYPTAGQSVCNYGKTRSAHSCTTVRKVGLAFYADVDGTDLYISRMVQSNGTFTNGGDSGGPWFINNSAVGIHFGKSGGYSTFSQAGFAQSILNIAIITS</sequence>
<evidence type="ECO:0000256" key="5">
    <source>
        <dbReference type="ARBA" id="ARBA00023157"/>
    </source>
</evidence>
<protein>
    <recommendedName>
        <fullName evidence="8">Serine protease</fullName>
    </recommendedName>
</protein>
<dbReference type="InterPro" id="IPR009003">
    <property type="entry name" value="Peptidase_S1_PA"/>
</dbReference>
<dbReference type="InterPro" id="IPR001316">
    <property type="entry name" value="Pept_S1A_streptogrisin"/>
</dbReference>
<dbReference type="Gene3D" id="2.40.10.10">
    <property type="entry name" value="Trypsin-like serine proteases"/>
    <property type="match status" value="2"/>
</dbReference>
<accession>A0A939DZP0</accession>
<name>A0A939DZP0_9MICO</name>
<dbReference type="AlphaFoldDB" id="A0A939DZP0"/>
<dbReference type="GO" id="GO:0006508">
    <property type="term" value="P:proteolysis"/>
    <property type="evidence" value="ECO:0007669"/>
    <property type="project" value="UniProtKB-KW"/>
</dbReference>
<keyword evidence="2" id="KW-0645">Protease</keyword>
<proteinExistence type="inferred from homology"/>
<keyword evidence="5" id="KW-1015">Disulfide bond</keyword>
<comment type="caution">
    <text evidence="6">The sequence shown here is derived from an EMBL/GenBank/DDBJ whole genome shotgun (WGS) entry which is preliminary data.</text>
</comment>
<dbReference type="GO" id="GO:0004252">
    <property type="term" value="F:serine-type endopeptidase activity"/>
    <property type="evidence" value="ECO:0007669"/>
    <property type="project" value="InterPro"/>
</dbReference>
<dbReference type="Proteomes" id="UP000664385">
    <property type="component" value="Unassembled WGS sequence"/>
</dbReference>
<evidence type="ECO:0000313" key="7">
    <source>
        <dbReference type="Proteomes" id="UP000664385"/>
    </source>
</evidence>
<evidence type="ECO:0000256" key="3">
    <source>
        <dbReference type="ARBA" id="ARBA00022801"/>
    </source>
</evidence>
<dbReference type="PRINTS" id="PR00861">
    <property type="entry name" value="ALYTICPTASE"/>
</dbReference>
<keyword evidence="3" id="KW-0378">Hydrolase</keyword>
<dbReference type="EMBL" id="JAEMWU010000003">
    <property type="protein sequence ID" value="MBN8206913.1"/>
    <property type="molecule type" value="Genomic_DNA"/>
</dbReference>
<organism evidence="6 7">
    <name type="scientific">Microbacterium esteraromaticum</name>
    <dbReference type="NCBI Taxonomy" id="57043"/>
    <lineage>
        <taxon>Bacteria</taxon>
        <taxon>Bacillati</taxon>
        <taxon>Actinomycetota</taxon>
        <taxon>Actinomycetes</taxon>
        <taxon>Micrococcales</taxon>
        <taxon>Microbacteriaceae</taxon>
        <taxon>Microbacterium</taxon>
    </lineage>
</organism>
<evidence type="ECO:0008006" key="8">
    <source>
        <dbReference type="Google" id="ProtNLM"/>
    </source>
</evidence>
<gene>
    <name evidence="6" type="ORF">JF543_13220</name>
</gene>
<evidence type="ECO:0000256" key="4">
    <source>
        <dbReference type="ARBA" id="ARBA00022825"/>
    </source>
</evidence>
<dbReference type="RefSeq" id="WP_206824751.1">
    <property type="nucleotide sequence ID" value="NZ_JAEMWU010000003.1"/>
</dbReference>
<evidence type="ECO:0000256" key="2">
    <source>
        <dbReference type="ARBA" id="ARBA00022670"/>
    </source>
</evidence>
<comment type="similarity">
    <text evidence="1">Belongs to the peptidase S1 family.</text>
</comment>
<reference evidence="6" key="1">
    <citation type="submission" date="2020-12" db="EMBL/GenBank/DDBJ databases">
        <title>PHA producing bacteria isolated from mangrove.</title>
        <authorList>
            <person name="Zheng W."/>
            <person name="Yu S."/>
            <person name="Huang Y."/>
        </authorList>
    </citation>
    <scope>NUCLEOTIDE SEQUENCE</scope>
    <source>
        <strain evidence="6">GN8-5</strain>
    </source>
</reference>
<dbReference type="InterPro" id="IPR043504">
    <property type="entry name" value="Peptidase_S1_PA_chymotrypsin"/>
</dbReference>
<evidence type="ECO:0000313" key="6">
    <source>
        <dbReference type="EMBL" id="MBN8206913.1"/>
    </source>
</evidence>
<evidence type="ECO:0000256" key="1">
    <source>
        <dbReference type="ARBA" id="ARBA00007664"/>
    </source>
</evidence>